<feature type="repeat" description="PPR" evidence="3">
    <location>
        <begin position="301"/>
        <end position="335"/>
    </location>
</feature>
<evidence type="ECO:0000256" key="2">
    <source>
        <dbReference type="ARBA" id="ARBA00022737"/>
    </source>
</evidence>
<feature type="repeat" description="PPR" evidence="3">
    <location>
        <begin position="336"/>
        <end position="370"/>
    </location>
</feature>
<dbReference type="InterPro" id="IPR051114">
    <property type="entry name" value="Mito_RNA_Proc_CCM1"/>
</dbReference>
<dbReference type="Pfam" id="PF01535">
    <property type="entry name" value="PPR"/>
    <property type="match status" value="4"/>
</dbReference>
<evidence type="ECO:0000313" key="4">
    <source>
        <dbReference type="EMBL" id="KAL2498996.1"/>
    </source>
</evidence>
<keyword evidence="5" id="KW-1185">Reference proteome</keyword>
<protein>
    <submittedName>
        <fullName evidence="4">Pentatricopeptide repeat-containing protein</fullName>
    </submittedName>
</protein>
<dbReference type="PANTHER" id="PTHR47934">
    <property type="entry name" value="PENTATRICOPEPTIDE REPEAT-CONTAINING PROTEIN PET309, MITOCHONDRIAL"/>
    <property type="match status" value="1"/>
</dbReference>
<comment type="similarity">
    <text evidence="1">Belongs to the PPR family. P subfamily.</text>
</comment>
<dbReference type="PROSITE" id="PS51375">
    <property type="entry name" value="PPR"/>
    <property type="match status" value="6"/>
</dbReference>
<dbReference type="EMBL" id="JBFOLK010000007">
    <property type="protein sequence ID" value="KAL2498996.1"/>
    <property type="molecule type" value="Genomic_DNA"/>
</dbReference>
<evidence type="ECO:0000256" key="3">
    <source>
        <dbReference type="PROSITE-ProRule" id="PRU00708"/>
    </source>
</evidence>
<dbReference type="Pfam" id="PF13041">
    <property type="entry name" value="PPR_2"/>
    <property type="match status" value="2"/>
</dbReference>
<reference evidence="5" key="1">
    <citation type="submission" date="2024-07" db="EMBL/GenBank/DDBJ databases">
        <title>Two chromosome-level genome assemblies of Korean endemic species Abeliophyllum distichum and Forsythia ovata (Oleaceae).</title>
        <authorList>
            <person name="Jang H."/>
        </authorList>
    </citation>
    <scope>NUCLEOTIDE SEQUENCE [LARGE SCALE GENOMIC DNA]</scope>
</reference>
<dbReference type="AlphaFoldDB" id="A0ABD1SE22"/>
<evidence type="ECO:0000313" key="5">
    <source>
        <dbReference type="Proteomes" id="UP001604336"/>
    </source>
</evidence>
<dbReference type="Gene3D" id="1.25.40.10">
    <property type="entry name" value="Tetratricopeptide repeat domain"/>
    <property type="match status" value="3"/>
</dbReference>
<name>A0ABD1SE22_9LAMI</name>
<feature type="repeat" description="PPR" evidence="3">
    <location>
        <begin position="476"/>
        <end position="510"/>
    </location>
</feature>
<accession>A0ABD1SE22</accession>
<evidence type="ECO:0000256" key="1">
    <source>
        <dbReference type="ARBA" id="ARBA00007626"/>
    </source>
</evidence>
<sequence>MAISSRIFPPKKYTKLCIPTTFSTHNHTLKEPSEDTPDNKIITSILESLHKGLNWNALAQKFSSVQFTSSIVQNILLQLKEPINSRKALNFFHWSAQELHFQHGLSTYCIAIHIFVKSRLIKDAKALLESALMKSPSNGNSHVFTVLHSLIDTYEIVASIPLVFDLFIQTCAKLRMVDDVLDACKFLSEHGLTLSVISFNTLLHVIQKSDVAHLVWGVYEHMIETRIYPNEVTVRIMVSALCKEGKLKKFLDIVDRMHGKRCSVPGLIVNTCLVYGMVEEERVEDAAVLLKRMLQKNMILDTISYSLVVFAKVKIGNLDAAKEIYEEMLKRGFEGNAFVYSLFIGGYCEKGRIEEAVGFLEEMENVGLKPYDETFNHLIKGCSKAGRLEASLKFCKRMITMGFVPSCSAINEMFSKLCENGDAKRADETLTVLLDKGFVPDESTYSYLVTGYGKVGDVEGVLKLYFEMEQKLFMPDSSVFTSLIINLCQSGRLEEADKYLTTMKAQSFVPSSYVYKTLIAGHLQKGDKMRAHKLYSEMVGESLKTIA</sequence>
<organism evidence="4 5">
    <name type="scientific">Abeliophyllum distichum</name>
    <dbReference type="NCBI Taxonomy" id="126358"/>
    <lineage>
        <taxon>Eukaryota</taxon>
        <taxon>Viridiplantae</taxon>
        <taxon>Streptophyta</taxon>
        <taxon>Embryophyta</taxon>
        <taxon>Tracheophyta</taxon>
        <taxon>Spermatophyta</taxon>
        <taxon>Magnoliopsida</taxon>
        <taxon>eudicotyledons</taxon>
        <taxon>Gunneridae</taxon>
        <taxon>Pentapetalae</taxon>
        <taxon>asterids</taxon>
        <taxon>lamiids</taxon>
        <taxon>Lamiales</taxon>
        <taxon>Oleaceae</taxon>
        <taxon>Forsythieae</taxon>
        <taxon>Abeliophyllum</taxon>
    </lineage>
</organism>
<comment type="caution">
    <text evidence="4">The sequence shown here is derived from an EMBL/GenBank/DDBJ whole genome shotgun (WGS) entry which is preliminary data.</text>
</comment>
<dbReference type="SUPFAM" id="SSF81901">
    <property type="entry name" value="HCP-like"/>
    <property type="match status" value="1"/>
</dbReference>
<dbReference type="Proteomes" id="UP001604336">
    <property type="component" value="Unassembled WGS sequence"/>
</dbReference>
<dbReference type="NCBIfam" id="TIGR00756">
    <property type="entry name" value="PPR"/>
    <property type="match status" value="6"/>
</dbReference>
<dbReference type="InterPro" id="IPR011990">
    <property type="entry name" value="TPR-like_helical_dom_sf"/>
</dbReference>
<keyword evidence="2" id="KW-0677">Repeat</keyword>
<dbReference type="InterPro" id="IPR002885">
    <property type="entry name" value="PPR_rpt"/>
</dbReference>
<dbReference type="PANTHER" id="PTHR47934:SF6">
    <property type="entry name" value="MITOCHONDRIAL GROUP I INTRON SPLICING FACTOR CCM1-RELATED"/>
    <property type="match status" value="1"/>
</dbReference>
<feature type="repeat" description="PPR" evidence="3">
    <location>
        <begin position="441"/>
        <end position="475"/>
    </location>
</feature>
<proteinExistence type="inferred from homology"/>
<feature type="repeat" description="PPR" evidence="3">
    <location>
        <begin position="371"/>
        <end position="405"/>
    </location>
</feature>
<feature type="repeat" description="PPR" evidence="3">
    <location>
        <begin position="230"/>
        <end position="264"/>
    </location>
</feature>
<gene>
    <name evidence="4" type="ORF">Adt_24546</name>
</gene>